<feature type="transmembrane region" description="Helical" evidence="1">
    <location>
        <begin position="24"/>
        <end position="45"/>
    </location>
</feature>
<gene>
    <name evidence="2" type="ORF">T11_6857</name>
</gene>
<dbReference type="EMBL" id="JYDP01000051">
    <property type="protein sequence ID" value="KRZ11295.1"/>
    <property type="molecule type" value="Genomic_DNA"/>
</dbReference>
<name>A0A0V1HLW6_9BILA</name>
<keyword evidence="1" id="KW-0472">Membrane</keyword>
<reference evidence="2 3" key="1">
    <citation type="submission" date="2015-01" db="EMBL/GenBank/DDBJ databases">
        <title>Evolution of Trichinella species and genotypes.</title>
        <authorList>
            <person name="Korhonen P.K."/>
            <person name="Edoardo P."/>
            <person name="Giuseppe L.R."/>
            <person name="Gasser R.B."/>
        </authorList>
    </citation>
    <scope>NUCLEOTIDE SEQUENCE [LARGE SCALE GENOMIC DNA]</scope>
    <source>
        <strain evidence="2">ISS1029</strain>
    </source>
</reference>
<proteinExistence type="predicted"/>
<protein>
    <submittedName>
        <fullName evidence="2">Uncharacterized protein</fullName>
    </submittedName>
</protein>
<organism evidence="2 3">
    <name type="scientific">Trichinella zimbabwensis</name>
    <dbReference type="NCBI Taxonomy" id="268475"/>
    <lineage>
        <taxon>Eukaryota</taxon>
        <taxon>Metazoa</taxon>
        <taxon>Ecdysozoa</taxon>
        <taxon>Nematoda</taxon>
        <taxon>Enoplea</taxon>
        <taxon>Dorylaimia</taxon>
        <taxon>Trichinellida</taxon>
        <taxon>Trichinellidae</taxon>
        <taxon>Trichinella</taxon>
    </lineage>
</organism>
<keyword evidence="1" id="KW-0812">Transmembrane</keyword>
<dbReference type="AlphaFoldDB" id="A0A0V1HLW6"/>
<evidence type="ECO:0000313" key="3">
    <source>
        <dbReference type="Proteomes" id="UP000055024"/>
    </source>
</evidence>
<evidence type="ECO:0000313" key="2">
    <source>
        <dbReference type="EMBL" id="KRZ11295.1"/>
    </source>
</evidence>
<sequence length="59" mass="6643">MSVFRAMTSIISLVMNNDHISKGVLARLATLLGPCLLEYMLWALVRTFLDGTCLFHEQT</sequence>
<evidence type="ECO:0000256" key="1">
    <source>
        <dbReference type="SAM" id="Phobius"/>
    </source>
</evidence>
<keyword evidence="1" id="KW-1133">Transmembrane helix</keyword>
<accession>A0A0V1HLW6</accession>
<dbReference type="OrthoDB" id="5913102at2759"/>
<keyword evidence="3" id="KW-1185">Reference proteome</keyword>
<dbReference type="Proteomes" id="UP000055024">
    <property type="component" value="Unassembled WGS sequence"/>
</dbReference>
<comment type="caution">
    <text evidence="2">The sequence shown here is derived from an EMBL/GenBank/DDBJ whole genome shotgun (WGS) entry which is preliminary data.</text>
</comment>